<dbReference type="Proteomes" id="UP000887572">
    <property type="component" value="Unplaced"/>
</dbReference>
<feature type="chain" id="PRO_5036881856" evidence="1">
    <location>
        <begin position="25"/>
        <end position="181"/>
    </location>
</feature>
<reference evidence="3" key="1">
    <citation type="submission" date="2022-11" db="UniProtKB">
        <authorList>
            <consortium name="WormBaseParasite"/>
        </authorList>
    </citation>
    <scope>IDENTIFICATION</scope>
</reference>
<organism evidence="2 3">
    <name type="scientific">Globodera rostochiensis</name>
    <name type="common">Golden nematode worm</name>
    <name type="synonym">Heterodera rostochiensis</name>
    <dbReference type="NCBI Taxonomy" id="31243"/>
    <lineage>
        <taxon>Eukaryota</taxon>
        <taxon>Metazoa</taxon>
        <taxon>Ecdysozoa</taxon>
        <taxon>Nematoda</taxon>
        <taxon>Chromadorea</taxon>
        <taxon>Rhabditida</taxon>
        <taxon>Tylenchina</taxon>
        <taxon>Tylenchomorpha</taxon>
        <taxon>Tylenchoidea</taxon>
        <taxon>Heteroderidae</taxon>
        <taxon>Heteroderinae</taxon>
        <taxon>Globodera</taxon>
    </lineage>
</organism>
<accession>A0A914H4S2</accession>
<keyword evidence="1" id="KW-0732">Signal</keyword>
<evidence type="ECO:0000256" key="1">
    <source>
        <dbReference type="SAM" id="SignalP"/>
    </source>
</evidence>
<feature type="signal peptide" evidence="1">
    <location>
        <begin position="1"/>
        <end position="24"/>
    </location>
</feature>
<dbReference type="PROSITE" id="PS51257">
    <property type="entry name" value="PROKAR_LIPOPROTEIN"/>
    <property type="match status" value="1"/>
</dbReference>
<evidence type="ECO:0000313" key="2">
    <source>
        <dbReference type="Proteomes" id="UP000887572"/>
    </source>
</evidence>
<proteinExistence type="predicted"/>
<name>A0A914H4S2_GLORO</name>
<protein>
    <submittedName>
        <fullName evidence="3">Uncharacterized protein</fullName>
    </submittedName>
</protein>
<keyword evidence="2" id="KW-1185">Reference proteome</keyword>
<dbReference type="WBParaSite" id="Gr19_v10_g13234.t1">
    <property type="protein sequence ID" value="Gr19_v10_g13234.t1"/>
    <property type="gene ID" value="Gr19_v10_g13234"/>
</dbReference>
<sequence length="181" mass="21589">MRLPSVRFLTLAILAFTLISCAVGVSFSTEQWVDQLNDEEQLRSLCTDHLNMQIMRGRDSPMLNSMSKRYEGLVWLMQSMNFCKMQKVVAYHRDFQLDFLRAAYSMICRRTDNIGKYQLSDYAEIFRIIFERNYVERREICDRMFKQTIDLYKRCHVPNIEEGEEELKELKHFVLTSTRSL</sequence>
<evidence type="ECO:0000313" key="3">
    <source>
        <dbReference type="WBParaSite" id="Gr19_v10_g13234.t1"/>
    </source>
</evidence>
<dbReference type="AlphaFoldDB" id="A0A914H4S2"/>